<dbReference type="GO" id="GO:0016324">
    <property type="term" value="C:apical plasma membrane"/>
    <property type="evidence" value="ECO:0007669"/>
    <property type="project" value="UniProtKB-SubCell"/>
</dbReference>
<name>A0A556VXZ4_BAGYA</name>
<dbReference type="PROSITE" id="PS01360">
    <property type="entry name" value="ZF_MYND_1"/>
    <property type="match status" value="1"/>
</dbReference>
<dbReference type="InterPro" id="IPR009348">
    <property type="entry name" value="NPR2-like"/>
</dbReference>
<dbReference type="SUPFAM" id="SSF144232">
    <property type="entry name" value="HIT/MYND zinc finger-like"/>
    <property type="match status" value="1"/>
</dbReference>
<dbReference type="InterPro" id="IPR052298">
    <property type="entry name" value="ZMYND10"/>
</dbReference>
<keyword evidence="10" id="KW-0472">Membrane</keyword>
<gene>
    <name evidence="16" type="ORF">Baya_2602</name>
</gene>
<dbReference type="GO" id="GO:0044458">
    <property type="term" value="P:motile cilium assembly"/>
    <property type="evidence" value="ECO:0007669"/>
    <property type="project" value="TreeGrafter"/>
</dbReference>
<proteinExistence type="inferred from homology"/>
<evidence type="ECO:0000313" key="17">
    <source>
        <dbReference type="Proteomes" id="UP000319801"/>
    </source>
</evidence>
<dbReference type="GO" id="GO:0120293">
    <property type="term" value="C:dynein axonemal particle"/>
    <property type="evidence" value="ECO:0007669"/>
    <property type="project" value="UniProtKB-SubCell"/>
</dbReference>
<keyword evidence="8 14" id="KW-0863">Zinc-finger</keyword>
<dbReference type="PROSITE" id="PS50865">
    <property type="entry name" value="ZF_MYND_2"/>
    <property type="match status" value="1"/>
</dbReference>
<evidence type="ECO:0000259" key="15">
    <source>
        <dbReference type="PROSITE" id="PS50865"/>
    </source>
</evidence>
<comment type="caution">
    <text evidence="16">The sequence shown here is derived from an EMBL/GenBank/DDBJ whole genome shotgun (WGS) entry which is preliminary data.</text>
</comment>
<evidence type="ECO:0000256" key="13">
    <source>
        <dbReference type="ARBA" id="ARBA00045527"/>
    </source>
</evidence>
<evidence type="ECO:0000256" key="10">
    <source>
        <dbReference type="ARBA" id="ARBA00023136"/>
    </source>
</evidence>
<keyword evidence="5" id="KW-1003">Cell membrane</keyword>
<keyword evidence="7" id="KW-0479">Metal-binding</keyword>
<accession>A0A556VXZ4</accession>
<dbReference type="GO" id="GO:0036159">
    <property type="term" value="P:inner dynein arm assembly"/>
    <property type="evidence" value="ECO:0007669"/>
    <property type="project" value="TreeGrafter"/>
</dbReference>
<comment type="function">
    <text evidence="13">Plays a role in axonemal structure organization and motility. Involved in axonemal pre-assembly of inner and outer dynein arms (IDA and ODA, respectively) for proper axoneme building for cilia motility. May act by indirectly regulating transcription of dynein proteins.</text>
</comment>
<dbReference type="Gene3D" id="6.10.140.2220">
    <property type="match status" value="1"/>
</dbReference>
<comment type="similarity">
    <text evidence="3">Belongs to the ZMYND10 family.</text>
</comment>
<dbReference type="OrthoDB" id="432970at2759"/>
<comment type="subcellular location">
    <subcellularLocation>
        <location evidence="1">Apical cell membrane</location>
    </subcellularLocation>
    <subcellularLocation>
        <location evidence="2">Cytoplasm</location>
        <location evidence="2">Cytoskeleton</location>
        <location evidence="2">Microtubule organizing center</location>
        <location evidence="2">Centrosome</location>
        <location evidence="2">Centriolar satellite</location>
    </subcellularLocation>
    <subcellularLocation>
        <location evidence="12">Dynein axonemal particle</location>
    </subcellularLocation>
</comment>
<protein>
    <recommendedName>
        <fullName evidence="4">Zinc finger MYND domain-containing protein 10</fullName>
    </recommendedName>
</protein>
<evidence type="ECO:0000256" key="12">
    <source>
        <dbReference type="ARBA" id="ARBA00024190"/>
    </source>
</evidence>
<evidence type="ECO:0000256" key="2">
    <source>
        <dbReference type="ARBA" id="ARBA00004607"/>
    </source>
</evidence>
<evidence type="ECO:0000256" key="5">
    <source>
        <dbReference type="ARBA" id="ARBA00022475"/>
    </source>
</evidence>
<dbReference type="Pfam" id="PF01753">
    <property type="entry name" value="zf-MYND"/>
    <property type="match status" value="1"/>
</dbReference>
<evidence type="ECO:0000256" key="7">
    <source>
        <dbReference type="ARBA" id="ARBA00022723"/>
    </source>
</evidence>
<dbReference type="AlphaFoldDB" id="A0A556VXZ4"/>
<dbReference type="FunFam" id="6.10.140.2220:FF:000009">
    <property type="entry name" value="Zinc finger MYND domain-containing protein 10"/>
    <property type="match status" value="1"/>
</dbReference>
<dbReference type="PANTHER" id="PTHR13244">
    <property type="entry name" value="ZINC FINGER MYND DOMAIN CONTAINING PROTEIN 10"/>
    <property type="match status" value="1"/>
</dbReference>
<keyword evidence="6" id="KW-0963">Cytoplasm</keyword>
<dbReference type="Proteomes" id="UP000319801">
    <property type="component" value="Unassembled WGS sequence"/>
</dbReference>
<dbReference type="InterPro" id="IPR002893">
    <property type="entry name" value="Znf_MYND"/>
</dbReference>
<sequence length="669" mass="77161">MGTNRLIECVFFSEFHPTLGPKITYQVPEEYISRELFDTVQVYIITKPELQNKLITVTAMDKKLIGCPVCIEHKKYSRNALLFNLGFVCDAQMKTCALEPIVKKLSQYLTTLELETGFISKEESKQKLLPIMSTLLEELNATGACTLPIDESNTIHLKLIEQRKDPVIVQEYDVPVFTQTKERYIKSQWDLTTQQYSNVYCPTPKVQSLMDDKAVQEECLHYVNKPGQRVSLRDVFQLYCGLTPGTTVRDLCSRYAQQLQRVDERWFRQHEYIEKLNMQAILHASANQEEFIKDLLVSLGKIPTLVHEMILIEVWKHKVFPILCKLQDFSPKSTFPLYIVESCEAAGDAVVDLVDYCHRKLTLLAGRCARGEIPTENRTSHAEVSNIHTVQDLQNQSTLLEFEISFKALSVLRYITDHAESVTLSVLTRMLNNHNLPCVLVQLLEYQPWSRKSGGKVEKYEGGKWRDISEEDWLKMTKLEGQVWLALLNLLLKPDCQRKYDFNNFNKNQLLKLHGFLTEVVIDQLPNLADLQRFLSQLAFTDPAPPKKDLILEQLPEIWNEIIAENSGKWKAIAKYQVKQVFNPSESELREQANRLAETYNLDVMEFLIPDKPKCGACGAVGAKRCSRCQGEWYCNRECQVKHWPKHKLVCQMMAEATEKLQKELNIKT</sequence>
<evidence type="ECO:0000256" key="14">
    <source>
        <dbReference type="PROSITE-ProRule" id="PRU00134"/>
    </source>
</evidence>
<evidence type="ECO:0000256" key="6">
    <source>
        <dbReference type="ARBA" id="ARBA00022490"/>
    </source>
</evidence>
<dbReference type="GO" id="GO:0008270">
    <property type="term" value="F:zinc ion binding"/>
    <property type="evidence" value="ECO:0007669"/>
    <property type="project" value="UniProtKB-KW"/>
</dbReference>
<feature type="domain" description="MYND-type" evidence="15">
    <location>
        <begin position="615"/>
        <end position="651"/>
    </location>
</feature>
<evidence type="ECO:0000256" key="8">
    <source>
        <dbReference type="ARBA" id="ARBA00022771"/>
    </source>
</evidence>
<evidence type="ECO:0000313" key="16">
    <source>
        <dbReference type="EMBL" id="TVK90521.1"/>
    </source>
</evidence>
<keyword evidence="11" id="KW-0206">Cytoskeleton</keyword>
<dbReference type="GO" id="GO:0036158">
    <property type="term" value="P:outer dynein arm assembly"/>
    <property type="evidence" value="ECO:0007669"/>
    <property type="project" value="TreeGrafter"/>
</dbReference>
<dbReference type="PANTHER" id="PTHR13244:SF7">
    <property type="entry name" value="ZINC FINGER MYND DOMAIN-CONTAINING PROTEIN 10"/>
    <property type="match status" value="1"/>
</dbReference>
<evidence type="ECO:0000256" key="3">
    <source>
        <dbReference type="ARBA" id="ARBA00005373"/>
    </source>
</evidence>
<keyword evidence="9" id="KW-0862">Zinc</keyword>
<reference evidence="16 17" key="1">
    <citation type="journal article" date="2019" name="Genome Biol. Evol.">
        <title>Whole-Genome Sequencing of the Giant Devil Catfish, Bagarius yarrelli.</title>
        <authorList>
            <person name="Jiang W."/>
            <person name="Lv Y."/>
            <person name="Cheng L."/>
            <person name="Yang K."/>
            <person name="Chao B."/>
            <person name="Wang X."/>
            <person name="Li Y."/>
            <person name="Pan X."/>
            <person name="You X."/>
            <person name="Zhang Y."/>
            <person name="Yang J."/>
            <person name="Li J."/>
            <person name="Zhang X."/>
            <person name="Liu S."/>
            <person name="Sun C."/>
            <person name="Yang J."/>
            <person name="Shi Q."/>
        </authorList>
    </citation>
    <scope>NUCLEOTIDE SEQUENCE [LARGE SCALE GENOMIC DNA]</scope>
    <source>
        <strain evidence="16">JWS20170419001</strain>
        <tissue evidence="16">Muscle</tissue>
    </source>
</reference>
<evidence type="ECO:0000256" key="9">
    <source>
        <dbReference type="ARBA" id="ARBA00022833"/>
    </source>
</evidence>
<dbReference type="EMBL" id="VCAZ01000007">
    <property type="protein sequence ID" value="TVK90521.1"/>
    <property type="molecule type" value="Genomic_DNA"/>
</dbReference>
<dbReference type="GO" id="GO:0034451">
    <property type="term" value="C:centriolar satellite"/>
    <property type="evidence" value="ECO:0007669"/>
    <property type="project" value="UniProtKB-SubCell"/>
</dbReference>
<evidence type="ECO:0000256" key="1">
    <source>
        <dbReference type="ARBA" id="ARBA00004221"/>
    </source>
</evidence>
<keyword evidence="17" id="KW-1185">Reference proteome</keyword>
<evidence type="ECO:0000256" key="4">
    <source>
        <dbReference type="ARBA" id="ARBA00016317"/>
    </source>
</evidence>
<evidence type="ECO:0000256" key="11">
    <source>
        <dbReference type="ARBA" id="ARBA00023212"/>
    </source>
</evidence>
<organism evidence="16 17">
    <name type="scientific">Bagarius yarrelli</name>
    <name type="common">Goonch</name>
    <name type="synonym">Bagrus yarrelli</name>
    <dbReference type="NCBI Taxonomy" id="175774"/>
    <lineage>
        <taxon>Eukaryota</taxon>
        <taxon>Metazoa</taxon>
        <taxon>Chordata</taxon>
        <taxon>Craniata</taxon>
        <taxon>Vertebrata</taxon>
        <taxon>Euteleostomi</taxon>
        <taxon>Actinopterygii</taxon>
        <taxon>Neopterygii</taxon>
        <taxon>Teleostei</taxon>
        <taxon>Ostariophysi</taxon>
        <taxon>Siluriformes</taxon>
        <taxon>Sisoridae</taxon>
        <taxon>Sisorinae</taxon>
        <taxon>Bagarius</taxon>
    </lineage>
</organism>
<dbReference type="Pfam" id="PF06218">
    <property type="entry name" value="NPR2"/>
    <property type="match status" value="1"/>
</dbReference>